<organism evidence="2 3">
    <name type="scientific">Desulfovibrio gilichinskyi</name>
    <dbReference type="NCBI Taxonomy" id="1519643"/>
    <lineage>
        <taxon>Bacteria</taxon>
        <taxon>Pseudomonadati</taxon>
        <taxon>Thermodesulfobacteriota</taxon>
        <taxon>Desulfovibrionia</taxon>
        <taxon>Desulfovibrionales</taxon>
        <taxon>Desulfovibrionaceae</taxon>
        <taxon>Desulfovibrio</taxon>
    </lineage>
</organism>
<keyword evidence="1" id="KW-0732">Signal</keyword>
<name>A0A1X7DHR7_9BACT</name>
<evidence type="ECO:0000313" key="3">
    <source>
        <dbReference type="Proteomes" id="UP000192906"/>
    </source>
</evidence>
<feature type="chain" id="PRO_5013321766" evidence="1">
    <location>
        <begin position="21"/>
        <end position="194"/>
    </location>
</feature>
<dbReference type="Proteomes" id="UP000192906">
    <property type="component" value="Unassembled WGS sequence"/>
</dbReference>
<gene>
    <name evidence="2" type="ORF">SAMN06295933_1879</name>
</gene>
<dbReference type="STRING" id="1519643.SAMN06295933_1879"/>
<reference evidence="3" key="1">
    <citation type="submission" date="2017-04" db="EMBL/GenBank/DDBJ databases">
        <authorList>
            <person name="Varghese N."/>
            <person name="Submissions S."/>
        </authorList>
    </citation>
    <scope>NUCLEOTIDE SEQUENCE [LARGE SCALE GENOMIC DNA]</scope>
    <source>
        <strain evidence="3">K3S</strain>
    </source>
</reference>
<protein>
    <submittedName>
        <fullName evidence="2">Uncharacterized protein</fullName>
    </submittedName>
</protein>
<evidence type="ECO:0000313" key="2">
    <source>
        <dbReference type="EMBL" id="SMF15278.1"/>
    </source>
</evidence>
<dbReference type="PROSITE" id="PS51257">
    <property type="entry name" value="PROKAR_LIPOPROTEIN"/>
    <property type="match status" value="1"/>
</dbReference>
<dbReference type="EMBL" id="FWZU01000003">
    <property type="protein sequence ID" value="SMF15278.1"/>
    <property type="molecule type" value="Genomic_DNA"/>
</dbReference>
<feature type="signal peptide" evidence="1">
    <location>
        <begin position="1"/>
        <end position="20"/>
    </location>
</feature>
<accession>A0A1X7DHR7</accession>
<evidence type="ECO:0000256" key="1">
    <source>
        <dbReference type="SAM" id="SignalP"/>
    </source>
</evidence>
<dbReference type="RefSeq" id="WP_085101549.1">
    <property type="nucleotide sequence ID" value="NZ_FWZU01000003.1"/>
</dbReference>
<sequence>MKKLIIMLLTSMLLVSCAAAPGYDTPFATGGKAYKVAMLPWRASTMDFNLKYRWTMTQALKDACKQSGSFVYAWSAYPVNGGNIPVLENIDGQGLWVKGKYNKYTPNVDAVLKALSGTDADLALLYDISADNGTTDNEGSMYARADYIRAFLIDIKTKQVTVQFIKTDFQRGMAFTDAKKIDLLAFSSWLSGNK</sequence>
<dbReference type="OrthoDB" id="5454866at2"/>
<proteinExistence type="predicted"/>
<dbReference type="AlphaFoldDB" id="A0A1X7DHR7"/>
<keyword evidence="3" id="KW-1185">Reference proteome</keyword>